<keyword evidence="9" id="KW-1185">Reference proteome</keyword>
<feature type="domain" description="ABC transmembrane type-1" evidence="7">
    <location>
        <begin position="17"/>
        <end position="199"/>
    </location>
</feature>
<keyword evidence="2 6" id="KW-0813">Transport</keyword>
<name>A0ABT2MT13_9CYAN</name>
<feature type="transmembrane region" description="Helical" evidence="6">
    <location>
        <begin position="126"/>
        <end position="143"/>
    </location>
</feature>
<dbReference type="InterPro" id="IPR000515">
    <property type="entry name" value="MetI-like"/>
</dbReference>
<evidence type="ECO:0000259" key="7">
    <source>
        <dbReference type="PROSITE" id="PS50928"/>
    </source>
</evidence>
<dbReference type="Proteomes" id="UP001525890">
    <property type="component" value="Unassembled WGS sequence"/>
</dbReference>
<keyword evidence="4 6" id="KW-1133">Transmembrane helix</keyword>
<keyword evidence="5 6" id="KW-0472">Membrane</keyword>
<comment type="caution">
    <text evidence="8">The sequence shown here is derived from an EMBL/GenBank/DDBJ whole genome shotgun (WGS) entry which is preliminary data.</text>
</comment>
<dbReference type="CDD" id="cd06261">
    <property type="entry name" value="TM_PBP2"/>
    <property type="match status" value="1"/>
</dbReference>
<protein>
    <submittedName>
        <fullName evidence="8">ABC transporter permease</fullName>
    </submittedName>
</protein>
<feature type="transmembrane region" description="Helical" evidence="6">
    <location>
        <begin position="21"/>
        <end position="42"/>
    </location>
</feature>
<dbReference type="PANTHER" id="PTHR30177:SF4">
    <property type="entry name" value="OSMOPROTECTANT IMPORT PERMEASE PROTEIN OSMW"/>
    <property type="match status" value="1"/>
</dbReference>
<dbReference type="PROSITE" id="PS50928">
    <property type="entry name" value="ABC_TM1"/>
    <property type="match status" value="1"/>
</dbReference>
<gene>
    <name evidence="8" type="ORF">NG799_16215</name>
</gene>
<dbReference type="Pfam" id="PF00528">
    <property type="entry name" value="BPD_transp_1"/>
    <property type="match status" value="1"/>
</dbReference>
<accession>A0ABT2MT13</accession>
<dbReference type="RefSeq" id="WP_368007439.1">
    <property type="nucleotide sequence ID" value="NZ_JAMXFF010000024.1"/>
</dbReference>
<keyword evidence="3 6" id="KW-0812">Transmembrane</keyword>
<dbReference type="PANTHER" id="PTHR30177">
    <property type="entry name" value="GLYCINE BETAINE/L-PROLINE TRANSPORT SYSTEM PERMEASE PROTEIN PROW"/>
    <property type="match status" value="1"/>
</dbReference>
<evidence type="ECO:0000256" key="5">
    <source>
        <dbReference type="ARBA" id="ARBA00023136"/>
    </source>
</evidence>
<evidence type="ECO:0000313" key="8">
    <source>
        <dbReference type="EMBL" id="MCT7967883.1"/>
    </source>
</evidence>
<dbReference type="EMBL" id="JAMXFF010000024">
    <property type="protein sequence ID" value="MCT7967883.1"/>
    <property type="molecule type" value="Genomic_DNA"/>
</dbReference>
<feature type="transmembrane region" description="Helical" evidence="6">
    <location>
        <begin position="180"/>
        <end position="202"/>
    </location>
</feature>
<sequence>MDEFFLIRYSEEILRRSGEHLFLVAIAITIATTFGIPLGILITRKPHLSQSILGIANILQTVPSLALFGFLISVPIIGGIGAVPAIFALTLYALLPIIRNTYTGIIGVDSAIREAGRGMGMTDWQLLSQVEIPLAMGVILAGVRVSTAISVGMATIAAAIGAGGLGALIFQGISMVNNQLILAGAVPAAAIALIADGAIGWLEHQLTVKK</sequence>
<comment type="subcellular location">
    <subcellularLocation>
        <location evidence="6">Cell membrane</location>
        <topology evidence="6">Multi-pass membrane protein</topology>
    </subcellularLocation>
    <subcellularLocation>
        <location evidence="1">Membrane</location>
        <topology evidence="1">Multi-pass membrane protein</topology>
    </subcellularLocation>
</comment>
<evidence type="ECO:0000256" key="6">
    <source>
        <dbReference type="RuleBase" id="RU363032"/>
    </source>
</evidence>
<dbReference type="Gene3D" id="1.10.3720.10">
    <property type="entry name" value="MetI-like"/>
    <property type="match status" value="1"/>
</dbReference>
<feature type="transmembrane region" description="Helical" evidence="6">
    <location>
        <begin position="149"/>
        <end position="173"/>
    </location>
</feature>
<proteinExistence type="inferred from homology"/>
<evidence type="ECO:0000256" key="3">
    <source>
        <dbReference type="ARBA" id="ARBA00022692"/>
    </source>
</evidence>
<feature type="transmembrane region" description="Helical" evidence="6">
    <location>
        <begin position="62"/>
        <end position="95"/>
    </location>
</feature>
<evidence type="ECO:0000256" key="2">
    <source>
        <dbReference type="ARBA" id="ARBA00022448"/>
    </source>
</evidence>
<evidence type="ECO:0000256" key="1">
    <source>
        <dbReference type="ARBA" id="ARBA00004141"/>
    </source>
</evidence>
<evidence type="ECO:0000313" key="9">
    <source>
        <dbReference type="Proteomes" id="UP001525890"/>
    </source>
</evidence>
<reference evidence="8 9" key="1">
    <citation type="journal article" date="2022" name="Front. Microbiol.">
        <title>High genomic differentiation and limited gene flow indicate recent cryptic speciation within the genus Laspinema (cyanobacteria).</title>
        <authorList>
            <person name="Stanojkovic A."/>
            <person name="Skoupy S."/>
            <person name="Skaloud P."/>
            <person name="Dvorak P."/>
        </authorList>
    </citation>
    <scope>NUCLEOTIDE SEQUENCE [LARGE SCALE GENOMIC DNA]</scope>
    <source>
        <strain evidence="8 9">D2a</strain>
    </source>
</reference>
<evidence type="ECO:0000256" key="4">
    <source>
        <dbReference type="ARBA" id="ARBA00022989"/>
    </source>
</evidence>
<dbReference type="SUPFAM" id="SSF161098">
    <property type="entry name" value="MetI-like"/>
    <property type="match status" value="1"/>
</dbReference>
<comment type="similarity">
    <text evidence="6">Belongs to the binding-protein-dependent transport system permease family.</text>
</comment>
<dbReference type="InterPro" id="IPR035906">
    <property type="entry name" value="MetI-like_sf"/>
</dbReference>
<organism evidence="8 9">
    <name type="scientific">Laspinema palackyanum D2a</name>
    <dbReference type="NCBI Taxonomy" id="2953684"/>
    <lineage>
        <taxon>Bacteria</taxon>
        <taxon>Bacillati</taxon>
        <taxon>Cyanobacteriota</taxon>
        <taxon>Cyanophyceae</taxon>
        <taxon>Oscillatoriophycideae</taxon>
        <taxon>Oscillatoriales</taxon>
        <taxon>Laspinemataceae</taxon>
        <taxon>Laspinema</taxon>
        <taxon>Laspinema palackyanum</taxon>
    </lineage>
</organism>
<dbReference type="InterPro" id="IPR051204">
    <property type="entry name" value="ABC_transp_perm/SBD"/>
</dbReference>